<dbReference type="PANTHER" id="PTHR30290">
    <property type="entry name" value="PERIPLASMIC BINDING COMPONENT OF ABC TRANSPORTER"/>
    <property type="match status" value="1"/>
</dbReference>
<proteinExistence type="inferred from homology"/>
<dbReference type="InterPro" id="IPR000914">
    <property type="entry name" value="SBP_5_dom"/>
</dbReference>
<comment type="similarity">
    <text evidence="2">Belongs to the bacterial solute-binding protein 5 family.</text>
</comment>
<evidence type="ECO:0000313" key="7">
    <source>
        <dbReference type="EMBL" id="MDC8770059.1"/>
    </source>
</evidence>
<dbReference type="Gene3D" id="3.90.76.10">
    <property type="entry name" value="Dipeptide-binding Protein, Domain 1"/>
    <property type="match status" value="1"/>
</dbReference>
<dbReference type="Pfam" id="PF00496">
    <property type="entry name" value="SBP_bac_5"/>
    <property type="match status" value="1"/>
</dbReference>
<feature type="domain" description="Solute-binding protein family 5" evidence="6">
    <location>
        <begin position="72"/>
        <end position="510"/>
    </location>
</feature>
<dbReference type="Proteomes" id="UP001221189">
    <property type="component" value="Unassembled WGS sequence"/>
</dbReference>
<feature type="chain" id="PRO_5046036513" evidence="5">
    <location>
        <begin position="22"/>
        <end position="599"/>
    </location>
</feature>
<organism evidence="7 8">
    <name type="scientific">Roseateles albus</name>
    <dbReference type="NCBI Taxonomy" id="2987525"/>
    <lineage>
        <taxon>Bacteria</taxon>
        <taxon>Pseudomonadati</taxon>
        <taxon>Pseudomonadota</taxon>
        <taxon>Betaproteobacteria</taxon>
        <taxon>Burkholderiales</taxon>
        <taxon>Sphaerotilaceae</taxon>
        <taxon>Roseateles</taxon>
    </lineage>
</organism>
<comment type="subcellular location">
    <subcellularLocation>
        <location evidence="1">Cell envelope</location>
    </subcellularLocation>
</comment>
<evidence type="ECO:0000259" key="6">
    <source>
        <dbReference type="Pfam" id="PF00496"/>
    </source>
</evidence>
<evidence type="ECO:0000313" key="8">
    <source>
        <dbReference type="Proteomes" id="UP001221189"/>
    </source>
</evidence>
<dbReference type="SUPFAM" id="SSF53850">
    <property type="entry name" value="Periplasmic binding protein-like II"/>
    <property type="match status" value="1"/>
</dbReference>
<feature type="signal peptide" evidence="5">
    <location>
        <begin position="1"/>
        <end position="21"/>
    </location>
</feature>
<dbReference type="RefSeq" id="WP_273598547.1">
    <property type="nucleotide sequence ID" value="NZ_JAQQXT010000001.1"/>
</dbReference>
<sequence>MKAAQLAIALLIGLQALLVSAAEPAKVLRYAFPIAETGFDPAQIDDLYSRTITAAIFESLYRYDHLARPVKLAPLVAAAMPEVASDFKTFTVRIKPGIYFAADPAFKGKQRELTAHDFVYSYKRFADPANKSPGWSTFEEAGLLGLAAQRDMAVKGKKPFDYAHEIEGLRALDRYTIQFRVEQARPRLVEMIMTGSDIVGAVAREVVEAYGDKLSEHPVGTGPFKLGQWRRSSKIELLRNPDYRERFYDAEPGADDKEGQALLAHFKGRRLPMLDRVEVDIIEEVQPRWLAFLNAEHDFLERVPPDFISQAMPGGKLAPHLAMRGVQAFRTVGPDASLTVFNMEDPIIGGMAPEKIALRRAISLGMDVPREISMVRRGQAIPAQSQVVPHTTGYSAEFKSEMGDYDPVRAKALLDLYGYIDRDGDGWREQPDGQKLVLVRNTEPTNASRQMDELLLKNMRAIGLKIEFKTAKWPENMKSARGGKYMIWFLGSSASDPDGLGPFQRLYGPAIDGQNLSRFKSAEFDRLYEQMQGMADGPEREALLLQAKRLAVSYMPSKAHVHRIITDLAQPWLIGYRRALFWQDWWQYVDVDESKRKPQ</sequence>
<dbReference type="PIRSF" id="PIRSF002741">
    <property type="entry name" value="MppA"/>
    <property type="match status" value="1"/>
</dbReference>
<evidence type="ECO:0000256" key="1">
    <source>
        <dbReference type="ARBA" id="ARBA00004196"/>
    </source>
</evidence>
<evidence type="ECO:0000256" key="5">
    <source>
        <dbReference type="SAM" id="SignalP"/>
    </source>
</evidence>
<keyword evidence="8" id="KW-1185">Reference proteome</keyword>
<protein>
    <submittedName>
        <fullName evidence="7">ABC transporter substrate-binding protein</fullName>
    </submittedName>
</protein>
<keyword evidence="3" id="KW-0813">Transport</keyword>
<dbReference type="InterPro" id="IPR039424">
    <property type="entry name" value="SBP_5"/>
</dbReference>
<dbReference type="EMBL" id="JAQQXT010000001">
    <property type="protein sequence ID" value="MDC8770059.1"/>
    <property type="molecule type" value="Genomic_DNA"/>
</dbReference>
<evidence type="ECO:0000256" key="3">
    <source>
        <dbReference type="ARBA" id="ARBA00022448"/>
    </source>
</evidence>
<evidence type="ECO:0000256" key="4">
    <source>
        <dbReference type="ARBA" id="ARBA00022729"/>
    </source>
</evidence>
<evidence type="ECO:0000256" key="2">
    <source>
        <dbReference type="ARBA" id="ARBA00005695"/>
    </source>
</evidence>
<comment type="caution">
    <text evidence="7">The sequence shown here is derived from an EMBL/GenBank/DDBJ whole genome shotgun (WGS) entry which is preliminary data.</text>
</comment>
<dbReference type="Gene3D" id="3.10.105.10">
    <property type="entry name" value="Dipeptide-binding Protein, Domain 3"/>
    <property type="match status" value="1"/>
</dbReference>
<name>A0ABT5K8Y7_9BURK</name>
<gene>
    <name evidence="7" type="ORF">PRZ03_00650</name>
</gene>
<accession>A0ABT5K8Y7</accession>
<keyword evidence="4 5" id="KW-0732">Signal</keyword>
<dbReference type="PANTHER" id="PTHR30290:SF10">
    <property type="entry name" value="PERIPLASMIC OLIGOPEPTIDE-BINDING PROTEIN-RELATED"/>
    <property type="match status" value="1"/>
</dbReference>
<dbReference type="InterPro" id="IPR030678">
    <property type="entry name" value="Peptide/Ni-bd"/>
</dbReference>
<dbReference type="Gene3D" id="3.40.190.10">
    <property type="entry name" value="Periplasmic binding protein-like II"/>
    <property type="match status" value="1"/>
</dbReference>
<reference evidence="7 8" key="1">
    <citation type="submission" date="2022-10" db="EMBL/GenBank/DDBJ databases">
        <title>Paucibacter sp. hw1 Genome sequencing.</title>
        <authorList>
            <person name="Park S."/>
        </authorList>
    </citation>
    <scope>NUCLEOTIDE SEQUENCE [LARGE SCALE GENOMIC DNA]</scope>
    <source>
        <strain evidence="8">hw1</strain>
    </source>
</reference>